<proteinExistence type="predicted"/>
<sequence length="218" mass="23888">MIIADGKGHQLFQLHAILLVDIEQFVGHRHQPQALFDHGRCDKERCSDFFLGQALLQHVAKGPKLVQRMQGHPLHVLGQGIILGENGRSGLAHDARHGCRLCQFLLLHQQFKGAKTSPTGWHFIATGFDTSIIKDGADIQALQQTPALDVAGQFLDRQAGFHTPHIGLRQRQPVERDITGRTQGDFRNGGGHGETLHDGRTGDSLPPSQPVTKIPAAL</sequence>
<dbReference type="Proteomes" id="UP000031553">
    <property type="component" value="Unassembled WGS sequence"/>
</dbReference>
<evidence type="ECO:0000313" key="3">
    <source>
        <dbReference type="Proteomes" id="UP000031553"/>
    </source>
</evidence>
<dbReference type="EMBL" id="JUFX02000259">
    <property type="protein sequence ID" value="KPH85090.1"/>
    <property type="molecule type" value="Genomic_DNA"/>
</dbReference>
<organism evidence="2 3">
    <name type="scientific">Komagataeibacter intermedius AF2</name>
    <dbReference type="NCBI Taxonomy" id="1458464"/>
    <lineage>
        <taxon>Bacteria</taxon>
        <taxon>Pseudomonadati</taxon>
        <taxon>Pseudomonadota</taxon>
        <taxon>Alphaproteobacteria</taxon>
        <taxon>Acetobacterales</taxon>
        <taxon>Acetobacteraceae</taxon>
        <taxon>Komagataeibacter</taxon>
    </lineage>
</organism>
<protein>
    <submittedName>
        <fullName evidence="2">Uncharacterized protein</fullName>
    </submittedName>
</protein>
<name>A0A0N1N3R3_9PROT</name>
<evidence type="ECO:0000256" key="1">
    <source>
        <dbReference type="SAM" id="MobiDB-lite"/>
    </source>
</evidence>
<evidence type="ECO:0000313" key="2">
    <source>
        <dbReference type="EMBL" id="KPH85090.1"/>
    </source>
</evidence>
<gene>
    <name evidence="2" type="ORF">GLUCOINTEAF2_0203563</name>
</gene>
<reference evidence="2 3" key="1">
    <citation type="submission" date="2015-07" db="EMBL/GenBank/DDBJ databases">
        <title>Draft Genome Sequence of Komagataeibacter intermedius Strain AF2, Isolated from Kombucha Tea.</title>
        <authorList>
            <person name="Santos R.A."/>
            <person name="Berretta A.A."/>
            <person name="Barud H.S."/>
            <person name="Ribeiro S.J."/>
            <person name="Gonzalez-Garcia L.N."/>
            <person name="Zucchi T.D."/>
            <person name="Goldman G.H."/>
            <person name="Riano-Pachon D.M."/>
        </authorList>
    </citation>
    <scope>NUCLEOTIDE SEQUENCE [LARGE SCALE GENOMIC DNA]</scope>
    <source>
        <strain evidence="2 3">AF2</strain>
    </source>
</reference>
<dbReference type="AlphaFoldDB" id="A0A0N1N3R3"/>
<accession>A0A0N1N3R3</accession>
<feature type="region of interest" description="Disordered" evidence="1">
    <location>
        <begin position="174"/>
        <end position="218"/>
    </location>
</feature>
<comment type="caution">
    <text evidence="2">The sequence shown here is derived from an EMBL/GenBank/DDBJ whole genome shotgun (WGS) entry which is preliminary data.</text>
</comment>